<evidence type="ECO:0000313" key="3">
    <source>
        <dbReference type="Proteomes" id="UP000243859"/>
    </source>
</evidence>
<sequence length="114" mass="12162">MVRARAANPGWIAGMKRHGFRGAAEIAATLEHLAAFAQLAHVVPGHLFDAYFDATPGTPDTLAFLQDTLALLQETNPAACAAMRARFDALHRGGIWQTRRNSIAAALGSDPVRA</sequence>
<evidence type="ECO:0000259" key="1">
    <source>
        <dbReference type="Pfam" id="PF02514"/>
    </source>
</evidence>
<dbReference type="AlphaFoldDB" id="A0A2T5BRD8"/>
<name>A0A2T5BRD8_9RHOB</name>
<dbReference type="Pfam" id="PF02514">
    <property type="entry name" value="CobN-Mg_chel"/>
    <property type="match status" value="1"/>
</dbReference>
<accession>A0A2T5BRD8</accession>
<dbReference type="Proteomes" id="UP000243859">
    <property type="component" value="Unassembled WGS sequence"/>
</dbReference>
<comment type="caution">
    <text evidence="2">The sequence shown here is derived from an EMBL/GenBank/DDBJ whole genome shotgun (WGS) entry which is preliminary data.</text>
</comment>
<protein>
    <submittedName>
        <fullName evidence="2">CobN/magnesium chelatase</fullName>
    </submittedName>
</protein>
<dbReference type="InterPro" id="IPR003672">
    <property type="entry name" value="CobN/Mg_chltase"/>
</dbReference>
<gene>
    <name evidence="2" type="ORF">C8N32_110101</name>
</gene>
<feature type="domain" description="CobN/magnesium chelatase" evidence="1">
    <location>
        <begin position="2"/>
        <end position="101"/>
    </location>
</feature>
<evidence type="ECO:0000313" key="2">
    <source>
        <dbReference type="EMBL" id="PTN01820.1"/>
    </source>
</evidence>
<dbReference type="PANTHER" id="PTHR44119:SF4">
    <property type="entry name" value="AEROBIC COBALTOCHELATASE SUBUNIT COBN"/>
    <property type="match status" value="1"/>
</dbReference>
<keyword evidence="3" id="KW-1185">Reference proteome</keyword>
<dbReference type="EMBL" id="QAAA01000010">
    <property type="protein sequence ID" value="PTN01820.1"/>
    <property type="molecule type" value="Genomic_DNA"/>
</dbReference>
<dbReference type="PANTHER" id="PTHR44119">
    <property type="entry name" value="MAGNESIUM-CHELATASE SUBUNIT CHLH, CHLOROPLASTIC"/>
    <property type="match status" value="1"/>
</dbReference>
<organism evidence="2 3">
    <name type="scientific">Rhodovulum imhoffii</name>
    <dbReference type="NCBI Taxonomy" id="365340"/>
    <lineage>
        <taxon>Bacteria</taxon>
        <taxon>Pseudomonadati</taxon>
        <taxon>Pseudomonadota</taxon>
        <taxon>Alphaproteobacteria</taxon>
        <taxon>Rhodobacterales</taxon>
        <taxon>Paracoccaceae</taxon>
        <taxon>Rhodovulum</taxon>
    </lineage>
</organism>
<reference evidence="2 3" key="1">
    <citation type="submission" date="2018-04" db="EMBL/GenBank/DDBJ databases">
        <title>Genomic Encyclopedia of Archaeal and Bacterial Type Strains, Phase II (KMG-II): from individual species to whole genera.</title>
        <authorList>
            <person name="Goeker M."/>
        </authorList>
    </citation>
    <scope>NUCLEOTIDE SEQUENCE [LARGE SCALE GENOMIC DNA]</scope>
    <source>
        <strain evidence="2 3">DSM 18064</strain>
    </source>
</reference>
<proteinExistence type="predicted"/>